<evidence type="ECO:0000256" key="20">
    <source>
        <dbReference type="ARBA" id="ARBA00023014"/>
    </source>
</evidence>
<evidence type="ECO:0000256" key="2">
    <source>
        <dbReference type="ARBA" id="ARBA00004123"/>
    </source>
</evidence>
<feature type="domain" description="DOD-type homing endonuclease" evidence="26">
    <location>
        <begin position="885"/>
        <end position="1036"/>
    </location>
</feature>
<evidence type="ECO:0000256" key="8">
    <source>
        <dbReference type="ARBA" id="ARBA00022695"/>
    </source>
</evidence>
<dbReference type="InterPro" id="IPR042087">
    <property type="entry name" value="DNA_pol_B_thumb"/>
</dbReference>
<dbReference type="Gene3D" id="1.10.287.690">
    <property type="entry name" value="Helix hairpin bin"/>
    <property type="match status" value="1"/>
</dbReference>
<evidence type="ECO:0000256" key="19">
    <source>
        <dbReference type="ARBA" id="ARBA00023004"/>
    </source>
</evidence>
<reference evidence="27 28" key="1">
    <citation type="submission" date="2018-07" db="EMBL/GenBank/DDBJ databases">
        <title>The complete nuclear genome of the prasinophyte Chloropicon primus (CCMP1205).</title>
        <authorList>
            <person name="Pombert J.-F."/>
            <person name="Otis C."/>
            <person name="Turmel M."/>
            <person name="Lemieux C."/>
        </authorList>
    </citation>
    <scope>NUCLEOTIDE SEQUENCE [LARGE SCALE GENOMIC DNA]</scope>
    <source>
        <strain evidence="27 28">CCMP1205</strain>
    </source>
</reference>
<dbReference type="InterPro" id="IPR027434">
    <property type="entry name" value="Homing_endonucl"/>
</dbReference>
<organism evidence="27 28">
    <name type="scientific">Chloropicon primus</name>
    <dbReference type="NCBI Taxonomy" id="1764295"/>
    <lineage>
        <taxon>Eukaryota</taxon>
        <taxon>Viridiplantae</taxon>
        <taxon>Chlorophyta</taxon>
        <taxon>Chloropicophyceae</taxon>
        <taxon>Chloropicales</taxon>
        <taxon>Chloropicaceae</taxon>
        <taxon>Chloropicon</taxon>
    </lineage>
</organism>
<dbReference type="GO" id="GO:0016539">
    <property type="term" value="P:intein-mediated protein splicing"/>
    <property type="evidence" value="ECO:0007669"/>
    <property type="project" value="InterPro"/>
</dbReference>
<keyword evidence="14" id="KW-0068">Autocatalytic cleavage</keyword>
<dbReference type="GO" id="GO:0006287">
    <property type="term" value="P:base-excision repair, gap-filling"/>
    <property type="evidence" value="ECO:0007669"/>
    <property type="project" value="TreeGrafter"/>
</dbReference>
<keyword evidence="19" id="KW-0408">Iron</keyword>
<evidence type="ECO:0000256" key="10">
    <source>
        <dbReference type="ARBA" id="ARBA00022722"/>
    </source>
</evidence>
<dbReference type="GO" id="GO:0003887">
    <property type="term" value="F:DNA-directed DNA polymerase activity"/>
    <property type="evidence" value="ECO:0007669"/>
    <property type="project" value="UniProtKB-KW"/>
</dbReference>
<dbReference type="Gene3D" id="3.30.420.10">
    <property type="entry name" value="Ribonuclease H-like superfamily/Ribonuclease H"/>
    <property type="match status" value="1"/>
</dbReference>
<evidence type="ECO:0000256" key="25">
    <source>
        <dbReference type="SAM" id="MobiDB-lite"/>
    </source>
</evidence>
<keyword evidence="18" id="KW-0651">Protein splicing</keyword>
<dbReference type="InterPro" id="IPR030934">
    <property type="entry name" value="Intein_C"/>
</dbReference>
<dbReference type="STRING" id="1764295.A0A5B8MCJ1"/>
<dbReference type="PROSITE" id="PS50818">
    <property type="entry name" value="INTEIN_C_TER"/>
    <property type="match status" value="1"/>
</dbReference>
<dbReference type="InterPro" id="IPR006133">
    <property type="entry name" value="DNA-dir_DNA_pol_B_exonuc"/>
</dbReference>
<evidence type="ECO:0000256" key="23">
    <source>
        <dbReference type="ARBA" id="ARBA00024411"/>
    </source>
</evidence>
<dbReference type="GO" id="GO:0043625">
    <property type="term" value="C:delta DNA polymerase complex"/>
    <property type="evidence" value="ECO:0007669"/>
    <property type="project" value="UniProtKB-ARBA"/>
</dbReference>
<dbReference type="GO" id="GO:0051539">
    <property type="term" value="F:4 iron, 4 sulfur cluster binding"/>
    <property type="evidence" value="ECO:0007669"/>
    <property type="project" value="UniProtKB-KW"/>
</dbReference>
<keyword evidence="8" id="KW-0548">Nucleotidyltransferase</keyword>
<evidence type="ECO:0000256" key="15">
    <source>
        <dbReference type="ARBA" id="ARBA00022833"/>
    </source>
</evidence>
<dbReference type="Pfam" id="PF03104">
    <property type="entry name" value="DNA_pol_B_exo1"/>
    <property type="match status" value="1"/>
</dbReference>
<dbReference type="PROSITE" id="PS50817">
    <property type="entry name" value="INTEIN_N_TER"/>
    <property type="match status" value="1"/>
</dbReference>
<dbReference type="Gene3D" id="1.10.132.60">
    <property type="entry name" value="DNA polymerase family B, C-terminal domain"/>
    <property type="match status" value="1"/>
</dbReference>
<evidence type="ECO:0000256" key="14">
    <source>
        <dbReference type="ARBA" id="ARBA00022813"/>
    </source>
</evidence>
<dbReference type="Pfam" id="PF24055">
    <property type="entry name" value="POL3_N"/>
    <property type="match status" value="1"/>
</dbReference>
<dbReference type="InterPro" id="IPR036844">
    <property type="entry name" value="Hint_dom_sf"/>
</dbReference>
<keyword evidence="12" id="KW-0863">Zinc-finger</keyword>
<keyword evidence="13" id="KW-0378">Hydrolase</keyword>
<dbReference type="InterPro" id="IPR043502">
    <property type="entry name" value="DNA/RNA_pol_sf"/>
</dbReference>
<feature type="region of interest" description="Disordered" evidence="25">
    <location>
        <begin position="1"/>
        <end position="38"/>
    </location>
</feature>
<dbReference type="InterPro" id="IPR006172">
    <property type="entry name" value="DNA-dir_DNA_pol_B"/>
</dbReference>
<keyword evidence="17" id="KW-0239">DNA-directed DNA polymerase</keyword>
<keyword evidence="15" id="KW-0862">Zinc</keyword>
<keyword evidence="21" id="KW-0238">DNA-binding</keyword>
<dbReference type="InterPro" id="IPR006134">
    <property type="entry name" value="DNA-dir_DNA_pol_B_multi_dom"/>
</dbReference>
<dbReference type="Pfam" id="PF14260">
    <property type="entry name" value="zf-C4pol"/>
    <property type="match status" value="1"/>
</dbReference>
<dbReference type="GO" id="GO:0004519">
    <property type="term" value="F:endonuclease activity"/>
    <property type="evidence" value="ECO:0007669"/>
    <property type="project" value="InterPro"/>
</dbReference>
<evidence type="ECO:0000259" key="26">
    <source>
        <dbReference type="PROSITE" id="PS50819"/>
    </source>
</evidence>
<dbReference type="SUPFAM" id="SSF56672">
    <property type="entry name" value="DNA/RNA polymerases"/>
    <property type="match status" value="1"/>
</dbReference>
<evidence type="ECO:0000256" key="7">
    <source>
        <dbReference type="ARBA" id="ARBA00022679"/>
    </source>
</evidence>
<evidence type="ECO:0000256" key="3">
    <source>
        <dbReference type="ARBA" id="ARBA00005755"/>
    </source>
</evidence>
<feature type="compositionally biased region" description="Acidic residues" evidence="25">
    <location>
        <begin position="29"/>
        <end position="38"/>
    </location>
</feature>
<dbReference type="InterPro" id="IPR036397">
    <property type="entry name" value="RNaseH_sf"/>
</dbReference>
<proteinExistence type="inferred from homology"/>
<evidence type="ECO:0000313" key="27">
    <source>
        <dbReference type="EMBL" id="QDZ18123.1"/>
    </source>
</evidence>
<dbReference type="FunFam" id="1.10.287.690:FF:000001">
    <property type="entry name" value="DNA polymerase"/>
    <property type="match status" value="1"/>
</dbReference>
<dbReference type="SUPFAM" id="SSF53098">
    <property type="entry name" value="Ribonuclease H-like"/>
    <property type="match status" value="1"/>
</dbReference>
<dbReference type="EC" id="2.7.7.7" evidence="4"/>
<dbReference type="SUPFAM" id="SSF51294">
    <property type="entry name" value="Hedgehog/intein (Hint) domain"/>
    <property type="match status" value="1"/>
</dbReference>
<dbReference type="InterPro" id="IPR006142">
    <property type="entry name" value="INTEIN"/>
</dbReference>
<evidence type="ECO:0000256" key="4">
    <source>
        <dbReference type="ARBA" id="ARBA00012417"/>
    </source>
</evidence>
<keyword evidence="22" id="KW-0539">Nucleus</keyword>
<dbReference type="PROSITE" id="PS50819">
    <property type="entry name" value="INTEIN_ENDONUCLEASE"/>
    <property type="match status" value="1"/>
</dbReference>
<dbReference type="InterPro" id="IPR023211">
    <property type="entry name" value="DNA_pol_palm_dom_sf"/>
</dbReference>
<keyword evidence="28" id="KW-1185">Reference proteome</keyword>
<dbReference type="InterPro" id="IPR050240">
    <property type="entry name" value="DNA_pol_type-B"/>
</dbReference>
<dbReference type="InterPro" id="IPR025687">
    <property type="entry name" value="Znf-C4pol"/>
</dbReference>
<evidence type="ECO:0000256" key="1">
    <source>
        <dbReference type="ARBA" id="ARBA00001966"/>
    </source>
</evidence>
<sequence>MVGKRGGEEEGKEAKRQNTGGGGMPGGSQEEEVDMDVERELLEEENEQDMVEAFFDDQKPSSMDAPSLEDGDYGRNWCRPPLEEDQLDASTQPLVFQQIECDYTIQRAHKDFVPPELKGASVPVVRMYGVNRSGNSVCAFVHGFEPYFYVELPGSGFTPDDVDAFRQSLEKEIINSRGGGVTSGFKSVTRIEVEQKKSLWGYNPGQNKPFLKVTTLLPQFVSKSRTIIERGLNIPGLGHRAFRTYESNVLFILRFMIDCKIVGGNWLEFPKGSYQVRQGSDKATYSQLEVDVRYDSIVSHASEGEFMDLAKLRILSIDIECAGRKGHFPEAEIDPVIQIANMLTVQGEPEPRVRNILTLGSCAPIVGSEVMSFDKEAELLKKWADLVRKTDPDIIIGYNILKFDLPYLIDRANKLGVKEFSYLGRVKNSVVRMRDTVFSSKAYGTRESKEITIEGRVQFDLFTVIQRDHKLSSYSLNNVSATFLGEQKEDVHHSCITDLQNGNEETRRRLAVYCLKDAYLPQRLLDKLMYMYNYIEMARVTGVPLNFLLTRGQSIKVFSQILRKAQERGLLVPALKGGGQQDGVAFEGATVLEANAGYYTKPVATLDFASLYPSIMMAHNLCYCTLLPQSMVRTLNPEDYTKTPSGQYFVKSSLSKGILPEILEELLGARKRAKAELKKAKDEFLKGVLNGRQLALKVSANSVYGFTGATVGKMPCLEISASVTAFGREMIMHTKSLVTQKYCKANGYEFDSEVVYGDSVTADTALLLRDDAGKIETRRIDSISSSWKRRDDGKEVAYVPAVQVMTDTGFAKIEQVVRHKTKKQMYRVVTHNGIVDVTEDHSLLLEDASEVRPVDVQLGTRLLHANLSDIVVKERTLVSKQEAKVMGFFFGDGSCGKYGSGIDTKYSWALSNADYELLLYMQQLCPFPTKLLDTLKSSGVYKLVTVGDVKSVVVKYRAMFYNEHREKIVPQCILNASNEVVQAFWTGYYKADGDRGNLKPEEYHNADYVDMPCVRCDCKGKEGSLGLYLVGQRLGYNVSINTRADKPDIFRLTYTRNTQRRCPTAIKKIVNLGITEQYVYDLTTSNSHFHVGPGRMVVHNTDSVMIKFGNKDLKKSMDLGEEAAQYVSDTFVKPIKLEFEKCYFPYLLISKKRYAGLLWTETEKYDKMDTKGIETVRRDNCALVRNVVSSCLEKVLIEQDVEGAVSYVKRTISDLLQNKLDMSLLVVTKELSKTSYAAKQAHVELAEKMRKRDAATAPQLGDRVPYVIIKGLKGAKAYEKAEDPIYALENKLPIDYAHYVDHHLSLPLMRIFEPIIKNPKSLLVGEHTRKVVNPTGRKTGGGMMGFLTVGAKCLGCKTPLPKGAGNLCKHCKSQEADIYTKEVRALRDLEAGFNRLWTQCQRCSGSLHQDVLCTARDCPIFYRRKKTQVDLVEQQEKVNTFSW</sequence>
<evidence type="ECO:0000256" key="6">
    <source>
        <dbReference type="ARBA" id="ARBA00022485"/>
    </source>
</evidence>
<dbReference type="InterPro" id="IPR004042">
    <property type="entry name" value="Intein_endonuc_central"/>
</dbReference>
<gene>
    <name evidence="27" type="ORF">A3770_01p06410</name>
</gene>
<dbReference type="GO" id="GO:0000166">
    <property type="term" value="F:nucleotide binding"/>
    <property type="evidence" value="ECO:0007669"/>
    <property type="project" value="InterPro"/>
</dbReference>
<dbReference type="SMART" id="SM00486">
    <property type="entry name" value="POLBc"/>
    <property type="match status" value="1"/>
</dbReference>
<comment type="cofactor">
    <cofactor evidence="1">
        <name>[4Fe-4S] cluster</name>
        <dbReference type="ChEBI" id="CHEBI:49883"/>
    </cofactor>
</comment>
<keyword evidence="6" id="KW-0004">4Fe-4S</keyword>
<dbReference type="PRINTS" id="PR00379">
    <property type="entry name" value="INTEIN"/>
</dbReference>
<keyword evidence="10" id="KW-0540">Nuclease</keyword>
<feature type="compositionally biased region" description="Basic and acidic residues" evidence="25">
    <location>
        <begin position="1"/>
        <end position="16"/>
    </location>
</feature>
<evidence type="ECO:0000256" key="21">
    <source>
        <dbReference type="ARBA" id="ARBA00023125"/>
    </source>
</evidence>
<evidence type="ECO:0000256" key="12">
    <source>
        <dbReference type="ARBA" id="ARBA00022771"/>
    </source>
</evidence>
<dbReference type="PANTHER" id="PTHR10322:SF23">
    <property type="entry name" value="DNA POLYMERASE DELTA CATALYTIC SUBUNIT"/>
    <property type="match status" value="1"/>
</dbReference>
<protein>
    <recommendedName>
        <fullName evidence="5">DNA polymerase</fullName>
        <ecNumber evidence="4">2.7.7.7</ecNumber>
    </recommendedName>
    <alternativeName>
        <fullName evidence="23">DNA polymerase delta catalytic subunit</fullName>
    </alternativeName>
</protein>
<evidence type="ECO:0000256" key="11">
    <source>
        <dbReference type="ARBA" id="ARBA00022723"/>
    </source>
</evidence>
<dbReference type="GO" id="GO:0006297">
    <property type="term" value="P:nucleotide-excision repair, DNA gap filling"/>
    <property type="evidence" value="ECO:0007669"/>
    <property type="project" value="TreeGrafter"/>
</dbReference>
<dbReference type="CDD" id="cd05777">
    <property type="entry name" value="DNA_polB_delta_exo"/>
    <property type="match status" value="1"/>
</dbReference>
<evidence type="ECO:0000256" key="9">
    <source>
        <dbReference type="ARBA" id="ARBA00022705"/>
    </source>
</evidence>
<evidence type="ECO:0000256" key="13">
    <source>
        <dbReference type="ARBA" id="ARBA00022801"/>
    </source>
</evidence>
<dbReference type="FunFam" id="1.10.132.60:FF:000001">
    <property type="entry name" value="DNA polymerase"/>
    <property type="match status" value="1"/>
</dbReference>
<dbReference type="GO" id="GO:0045004">
    <property type="term" value="P:DNA replication proofreading"/>
    <property type="evidence" value="ECO:0007669"/>
    <property type="project" value="TreeGrafter"/>
</dbReference>
<dbReference type="GO" id="GO:0003677">
    <property type="term" value="F:DNA binding"/>
    <property type="evidence" value="ECO:0007669"/>
    <property type="project" value="UniProtKB-KW"/>
</dbReference>
<name>A0A5B8MCJ1_9CHLO</name>
<evidence type="ECO:0000256" key="16">
    <source>
        <dbReference type="ARBA" id="ARBA00022839"/>
    </source>
</evidence>
<evidence type="ECO:0000256" key="24">
    <source>
        <dbReference type="ARBA" id="ARBA00049244"/>
    </source>
</evidence>
<dbReference type="Gene3D" id="3.10.28.10">
    <property type="entry name" value="Homing endonucleases"/>
    <property type="match status" value="1"/>
</dbReference>
<keyword evidence="16" id="KW-0269">Exonuclease</keyword>
<dbReference type="InterPro" id="IPR006141">
    <property type="entry name" value="Intein_N"/>
</dbReference>
<dbReference type="GO" id="GO:0008270">
    <property type="term" value="F:zinc ion binding"/>
    <property type="evidence" value="ECO:0007669"/>
    <property type="project" value="UniProtKB-KW"/>
</dbReference>
<dbReference type="OrthoDB" id="2414538at2759"/>
<dbReference type="EMBL" id="CP031034">
    <property type="protein sequence ID" value="QDZ18123.1"/>
    <property type="molecule type" value="Genomic_DNA"/>
</dbReference>
<keyword evidence="20" id="KW-0411">Iron-sulfur</keyword>
<keyword evidence="7" id="KW-0808">Transferase</keyword>
<evidence type="ECO:0000256" key="5">
    <source>
        <dbReference type="ARBA" id="ARBA00015749"/>
    </source>
</evidence>
<dbReference type="PRINTS" id="PR00106">
    <property type="entry name" value="DNAPOLB"/>
</dbReference>
<dbReference type="Gene3D" id="3.30.342.10">
    <property type="entry name" value="DNA Polymerase, chain B, domain 1"/>
    <property type="match status" value="1"/>
</dbReference>
<dbReference type="InterPro" id="IPR056435">
    <property type="entry name" value="DPOD/Z_N"/>
</dbReference>
<dbReference type="GO" id="GO:0008296">
    <property type="term" value="F:3'-5'-DNA exonuclease activity"/>
    <property type="evidence" value="ECO:0007669"/>
    <property type="project" value="TreeGrafter"/>
</dbReference>
<keyword evidence="11" id="KW-0479">Metal-binding</keyword>
<comment type="subcellular location">
    <subcellularLocation>
        <location evidence="2">Nucleus</location>
    </subcellularLocation>
</comment>
<dbReference type="PANTHER" id="PTHR10322">
    <property type="entry name" value="DNA POLYMERASE CATALYTIC SUBUNIT"/>
    <property type="match status" value="1"/>
</dbReference>
<dbReference type="CDD" id="cd00081">
    <property type="entry name" value="Hint"/>
    <property type="match status" value="1"/>
</dbReference>
<evidence type="ECO:0000256" key="22">
    <source>
        <dbReference type="ARBA" id="ARBA00023242"/>
    </source>
</evidence>
<dbReference type="Pfam" id="PF00136">
    <property type="entry name" value="DNA_pol_B"/>
    <property type="match status" value="2"/>
</dbReference>
<evidence type="ECO:0000256" key="17">
    <source>
        <dbReference type="ARBA" id="ARBA00022932"/>
    </source>
</evidence>
<accession>A0A5B8MCJ1</accession>
<evidence type="ECO:0000256" key="18">
    <source>
        <dbReference type="ARBA" id="ARBA00023000"/>
    </source>
</evidence>
<evidence type="ECO:0000313" key="28">
    <source>
        <dbReference type="Proteomes" id="UP000316726"/>
    </source>
</evidence>
<keyword evidence="9" id="KW-0235">DNA replication</keyword>
<dbReference type="InterPro" id="IPR012337">
    <property type="entry name" value="RNaseH-like_sf"/>
</dbReference>
<comment type="similarity">
    <text evidence="3">Belongs to the DNA polymerase type-B family.</text>
</comment>
<comment type="catalytic activity">
    <reaction evidence="24">
        <text>DNA(n) + a 2'-deoxyribonucleoside 5'-triphosphate = DNA(n+1) + diphosphate</text>
        <dbReference type="Rhea" id="RHEA:22508"/>
        <dbReference type="Rhea" id="RHEA-COMP:17339"/>
        <dbReference type="Rhea" id="RHEA-COMP:17340"/>
        <dbReference type="ChEBI" id="CHEBI:33019"/>
        <dbReference type="ChEBI" id="CHEBI:61560"/>
        <dbReference type="ChEBI" id="CHEBI:173112"/>
        <dbReference type="EC" id="2.7.7.7"/>
    </reaction>
</comment>
<dbReference type="FunFam" id="3.30.420.10:FF:000351">
    <property type="entry name" value="DNA polymerase"/>
    <property type="match status" value="1"/>
</dbReference>
<dbReference type="Gene3D" id="3.90.1600.10">
    <property type="entry name" value="Palm domain of DNA polymerase"/>
    <property type="match status" value="2"/>
</dbReference>
<dbReference type="Proteomes" id="UP000316726">
    <property type="component" value="Chromosome 1"/>
</dbReference>